<evidence type="ECO:0000313" key="3">
    <source>
        <dbReference type="Proteomes" id="UP000247345"/>
    </source>
</evidence>
<dbReference type="SUPFAM" id="SSF52540">
    <property type="entry name" value="P-loop containing nucleoside triphosphate hydrolases"/>
    <property type="match status" value="1"/>
</dbReference>
<dbReference type="Gene3D" id="3.40.50.300">
    <property type="entry name" value="P-loop containing nucleotide triphosphate hydrolases"/>
    <property type="match status" value="2"/>
</dbReference>
<accession>A0A2P6CCZ1</accession>
<dbReference type="AlphaFoldDB" id="A0A2P6CCZ1"/>
<protein>
    <submittedName>
        <fullName evidence="2">AAA family ATPase</fullName>
    </submittedName>
</protein>
<reference evidence="2 3" key="1">
    <citation type="submission" date="2016-12" db="EMBL/GenBank/DDBJ databases">
        <title>Trade-off between light-utilization and light-protection in marine flavobacteria.</title>
        <authorList>
            <person name="Kumagai Y."/>
            <person name="Yoshizawa S."/>
            <person name="Kogure K."/>
            <person name="Iwasaki W."/>
        </authorList>
    </citation>
    <scope>NUCLEOTIDE SEQUENCE [LARGE SCALE GENOMIC DNA]</scope>
    <source>
        <strain evidence="2 3">KCTC 12100</strain>
    </source>
</reference>
<dbReference type="EMBL" id="MSCK01000001">
    <property type="protein sequence ID" value="PQJ72772.1"/>
    <property type="molecule type" value="Genomic_DNA"/>
</dbReference>
<proteinExistence type="predicted"/>
<feature type="coiled-coil region" evidence="1">
    <location>
        <begin position="404"/>
        <end position="466"/>
    </location>
</feature>
<evidence type="ECO:0000313" key="2">
    <source>
        <dbReference type="EMBL" id="PQJ72772.1"/>
    </source>
</evidence>
<dbReference type="Proteomes" id="UP000247345">
    <property type="component" value="Unassembled WGS sequence"/>
</dbReference>
<dbReference type="InterPro" id="IPR027417">
    <property type="entry name" value="P-loop_NTPase"/>
</dbReference>
<dbReference type="OrthoDB" id="174137at2"/>
<gene>
    <name evidence="2" type="ORF">BTO14_05655</name>
</gene>
<organism evidence="2 3">
    <name type="scientific">Polaribacter butkevichii</name>
    <dbReference type="NCBI Taxonomy" id="218490"/>
    <lineage>
        <taxon>Bacteria</taxon>
        <taxon>Pseudomonadati</taxon>
        <taxon>Bacteroidota</taxon>
        <taxon>Flavobacteriia</taxon>
        <taxon>Flavobacteriales</taxon>
        <taxon>Flavobacteriaceae</taxon>
    </lineage>
</organism>
<sequence>MLSLFNTSSETSGFRLQYMEVYNWGTFDKKVFRINPKGNNSLLTGGNASGKSTYIDALLTLVVPAKKDRFYNQSSGVEKKGDRTEETYVLGHYGNIQEEGKNSTSTQKLRDKNAYSVILAHFSNKDQKLITIFQVRWFSNNEMRRQFGIAHVALSIETDFKEFDGKGLWKRRLDKMYNSNSSKKKVEFIDGPNAYAERMSNLFGMRSVKALSLFNQVVGVKVLEDLDEFIKINMLEERDSESEFKQLKESFLTLMDAKTNIEKAREQIKQLIPIDEIANTLNEIKIKIENLEESRSLALYWFSKKGIELGEKELNKSKVELEELNENLEALRDKEDELNKEEREISISIEKDEVGSKIKTLEKEITQLTKDKNLRSRKLDNYNKIAQLVKLITNPDEDTFLSNREKANELKQSTELKIEDENENLRALKNKADKLELLTDDLVKTIQTLQRNKNNITGREAEIRDELIDHIGASREEIPFIGELIKVKETEAIWESSIEKILHNFALRLIVPSKYYSEVNSYVNNNNLRGRIRYDKYEHQDYLNSFRAKNLNNQSLINKIEIKPKTQYDEWIEAYLENQFNFTCLESLSEFEQYSEMAITQNGLIKYRKGRHEKDDRPHITRKENYVLGWDNKEKIKALTLELKTQQNLQKENKVNISNKNKDINALGTYRDNCLNLHSQFKNYDDINWQTFASKIQIKLEEKATLETTNDRIKQLQKQLEKVKNNLKQSKTEIEKKIIEKGKKQTAIDSITTTVNSNINIVEQLGEVDVSDFEILNEDLLRIDFNGLENGRIDFQNKISKEILELNKQKQQNERDISLKINTFKNPSPKIADRFNDWRSDVNPLPDSTNLEFTSEYQKFLKRLEKDNLPKFEKQFNDYLQETITNKVGDFRMFFENWSDSIKDNIKHLNDSLRAIDFKSKPNTYIQLVAPPKINEEVKEFRKLLEAAIPNIREINASLDGRKHHFHNNIEPLISKLDKEEWRKKVMDVRSWFSYKAEEFFKENNQKFKTYENMGQLSGGEKAQLTYTILGSAIAYQFGLTKDGLHSNSFRFIAIDEAFKAQDEEKARYLVTLCKQLHLQLLVVTPSDNIHIVENDISFVHFVERKQQRHSWLYDMPIEQFKEEKANYVTP</sequence>
<keyword evidence="3" id="KW-1185">Reference proteome</keyword>
<feature type="coiled-coil region" evidence="1">
    <location>
        <begin position="247"/>
        <end position="371"/>
    </location>
</feature>
<keyword evidence="1" id="KW-0175">Coiled coil</keyword>
<dbReference type="Pfam" id="PF13555">
    <property type="entry name" value="AAA_29"/>
    <property type="match status" value="1"/>
</dbReference>
<feature type="coiled-coil region" evidence="1">
    <location>
        <begin position="699"/>
        <end position="740"/>
    </location>
</feature>
<dbReference type="Pfam" id="PF13558">
    <property type="entry name" value="SbcC_Walker_B"/>
    <property type="match status" value="1"/>
</dbReference>
<name>A0A2P6CCZ1_9FLAO</name>
<comment type="caution">
    <text evidence="2">The sequence shown here is derived from an EMBL/GenBank/DDBJ whole genome shotgun (WGS) entry which is preliminary data.</text>
</comment>
<evidence type="ECO:0000256" key="1">
    <source>
        <dbReference type="SAM" id="Coils"/>
    </source>
</evidence>